<evidence type="ECO:0000259" key="6">
    <source>
        <dbReference type="Pfam" id="PF00892"/>
    </source>
</evidence>
<feature type="domain" description="EamA" evidence="6">
    <location>
        <begin position="12"/>
        <end position="143"/>
    </location>
</feature>
<dbReference type="InterPro" id="IPR050638">
    <property type="entry name" value="AA-Vitamin_Transporters"/>
</dbReference>
<feature type="transmembrane region" description="Helical" evidence="5">
    <location>
        <begin position="221"/>
        <end position="240"/>
    </location>
</feature>
<evidence type="ECO:0000313" key="7">
    <source>
        <dbReference type="EMBL" id="SFI09943.1"/>
    </source>
</evidence>
<feature type="transmembrane region" description="Helical" evidence="5">
    <location>
        <begin position="252"/>
        <end position="271"/>
    </location>
</feature>
<evidence type="ECO:0000256" key="3">
    <source>
        <dbReference type="ARBA" id="ARBA00022989"/>
    </source>
</evidence>
<accession>A0A1I3FFD1</accession>
<feature type="transmembrane region" description="Helical" evidence="5">
    <location>
        <begin position="100"/>
        <end position="121"/>
    </location>
</feature>
<keyword evidence="3 5" id="KW-1133">Transmembrane helix</keyword>
<feature type="domain" description="EamA" evidence="6">
    <location>
        <begin position="157"/>
        <end position="294"/>
    </location>
</feature>
<proteinExistence type="predicted"/>
<name>A0A1I3FFD1_9FLAO</name>
<evidence type="ECO:0000256" key="1">
    <source>
        <dbReference type="ARBA" id="ARBA00004141"/>
    </source>
</evidence>
<feature type="transmembrane region" description="Helical" evidence="5">
    <location>
        <begin position="277"/>
        <end position="295"/>
    </location>
</feature>
<sequence length="302" mass="33554">MKILDLKNFKLIAAIVIVAAVWGTTFLGIKIAVQTVPPWFVAGFRQSLAGAILFFYLIFSKKLKWLGWKGMSQQFLISTLMLVGANGLTTLAEKNVTSSLASLVSSCSPILVFILSAIFIVKEIKTRSLIGVALGFSGIILIFWDGLKDLVNENYRTGLILMLFAVAGWAIGTVYSKQVLNNNKNIILNLFYQFSFAGVVQIIFGFLFSPVINFESWDQKGFLAIIYLGIFGSLIAFFCFNYLLQRLLPTQVAILSYVNTIIAIFLGWLLLNEEITVKFLIAAVLIITGVFITNYKPKISKV</sequence>
<dbReference type="PANTHER" id="PTHR32322">
    <property type="entry name" value="INNER MEMBRANE TRANSPORTER"/>
    <property type="match status" value="1"/>
</dbReference>
<dbReference type="EMBL" id="FOQT01000002">
    <property type="protein sequence ID" value="SFI09943.1"/>
    <property type="molecule type" value="Genomic_DNA"/>
</dbReference>
<dbReference type="GO" id="GO:0016020">
    <property type="term" value="C:membrane"/>
    <property type="evidence" value="ECO:0007669"/>
    <property type="project" value="UniProtKB-SubCell"/>
</dbReference>
<dbReference type="InterPro" id="IPR037185">
    <property type="entry name" value="EmrE-like"/>
</dbReference>
<dbReference type="AlphaFoldDB" id="A0A1I3FFD1"/>
<evidence type="ECO:0000256" key="2">
    <source>
        <dbReference type="ARBA" id="ARBA00022692"/>
    </source>
</evidence>
<dbReference type="SUPFAM" id="SSF103481">
    <property type="entry name" value="Multidrug resistance efflux transporter EmrE"/>
    <property type="match status" value="2"/>
</dbReference>
<feature type="transmembrane region" description="Helical" evidence="5">
    <location>
        <begin position="156"/>
        <end position="175"/>
    </location>
</feature>
<gene>
    <name evidence="7" type="ORF">SAMN05443292_1348</name>
</gene>
<keyword evidence="4 5" id="KW-0472">Membrane</keyword>
<evidence type="ECO:0000256" key="5">
    <source>
        <dbReference type="SAM" id="Phobius"/>
    </source>
</evidence>
<evidence type="ECO:0000256" key="4">
    <source>
        <dbReference type="ARBA" id="ARBA00023136"/>
    </source>
</evidence>
<dbReference type="RefSeq" id="WP_233741931.1">
    <property type="nucleotide sequence ID" value="NZ_FOQT01000002.1"/>
</dbReference>
<dbReference type="InterPro" id="IPR000620">
    <property type="entry name" value="EamA_dom"/>
</dbReference>
<reference evidence="7 8" key="1">
    <citation type="submission" date="2016-10" db="EMBL/GenBank/DDBJ databases">
        <authorList>
            <person name="de Groot N.N."/>
        </authorList>
    </citation>
    <scope>NUCLEOTIDE SEQUENCE [LARGE SCALE GENOMIC DNA]</scope>
    <source>
        <strain evidence="7 8">DSM 26000</strain>
    </source>
</reference>
<keyword evidence="2 5" id="KW-0812">Transmembrane</keyword>
<evidence type="ECO:0000313" key="8">
    <source>
        <dbReference type="Proteomes" id="UP000198931"/>
    </source>
</evidence>
<feature type="transmembrane region" description="Helical" evidence="5">
    <location>
        <begin position="12"/>
        <end position="33"/>
    </location>
</feature>
<keyword evidence="8" id="KW-1185">Reference proteome</keyword>
<dbReference type="STRING" id="1125876.SAMN05443292_1348"/>
<feature type="transmembrane region" description="Helical" evidence="5">
    <location>
        <begin position="71"/>
        <end position="88"/>
    </location>
</feature>
<protein>
    <submittedName>
        <fullName evidence="7">Permease of the drug/metabolite transporter (DMT) superfamily</fullName>
    </submittedName>
</protein>
<feature type="transmembrane region" description="Helical" evidence="5">
    <location>
        <begin position="187"/>
        <end position="209"/>
    </location>
</feature>
<organism evidence="7 8">
    <name type="scientific">Halpernia frigidisoli</name>
    <dbReference type="NCBI Taxonomy" id="1125876"/>
    <lineage>
        <taxon>Bacteria</taxon>
        <taxon>Pseudomonadati</taxon>
        <taxon>Bacteroidota</taxon>
        <taxon>Flavobacteriia</taxon>
        <taxon>Flavobacteriales</taxon>
        <taxon>Weeksellaceae</taxon>
        <taxon>Chryseobacterium group</taxon>
        <taxon>Halpernia</taxon>
    </lineage>
</organism>
<comment type="subcellular location">
    <subcellularLocation>
        <location evidence="1">Membrane</location>
        <topology evidence="1">Multi-pass membrane protein</topology>
    </subcellularLocation>
</comment>
<feature type="transmembrane region" description="Helical" evidence="5">
    <location>
        <begin position="128"/>
        <end position="144"/>
    </location>
</feature>
<dbReference type="Proteomes" id="UP000198931">
    <property type="component" value="Unassembled WGS sequence"/>
</dbReference>
<dbReference type="Pfam" id="PF00892">
    <property type="entry name" value="EamA"/>
    <property type="match status" value="2"/>
</dbReference>
<feature type="transmembrane region" description="Helical" evidence="5">
    <location>
        <begin position="39"/>
        <end position="59"/>
    </location>
</feature>
<dbReference type="PANTHER" id="PTHR32322:SF14">
    <property type="entry name" value="PROTEIN PAGO"/>
    <property type="match status" value="1"/>
</dbReference>